<dbReference type="PANTHER" id="PTHR31118">
    <property type="entry name" value="CYCLASE-LIKE PROTEIN 2"/>
    <property type="match status" value="1"/>
</dbReference>
<reference evidence="1 2" key="1">
    <citation type="submission" date="2014-09" db="EMBL/GenBank/DDBJ databases">
        <authorList>
            <person name="Hornung B.V."/>
        </authorList>
    </citation>
    <scope>NUCLEOTIDE SEQUENCE [LARGE SCALE GENOMIC DNA]</scope>
    <source>
        <strain evidence="1 2">FRIFI</strain>
    </source>
</reference>
<dbReference type="GO" id="GO:0004061">
    <property type="term" value="F:arylformamidase activity"/>
    <property type="evidence" value="ECO:0007669"/>
    <property type="project" value="UniProtKB-EC"/>
</dbReference>
<dbReference type="InterPro" id="IPR007325">
    <property type="entry name" value="KFase/CYL"/>
</dbReference>
<evidence type="ECO:0000313" key="1">
    <source>
        <dbReference type="EMBL" id="CEI73208.1"/>
    </source>
</evidence>
<keyword evidence="1" id="KW-0378">Hydrolase</keyword>
<dbReference type="EMBL" id="LN650648">
    <property type="protein sequence ID" value="CEI73208.1"/>
    <property type="molecule type" value="Genomic_DNA"/>
</dbReference>
<keyword evidence="2" id="KW-1185">Reference proteome</keyword>
<dbReference type="PANTHER" id="PTHR31118:SF12">
    <property type="entry name" value="CYCLASE-LIKE PROTEIN 2"/>
    <property type="match status" value="1"/>
</dbReference>
<gene>
    <name evidence="1" type="ORF">FRIFI_1675</name>
</gene>
<dbReference type="EC" id="3.5.1.9" evidence="1"/>
<dbReference type="RefSeq" id="WP_166505594.1">
    <property type="nucleotide sequence ID" value="NZ_JAKNTL010000007.1"/>
</dbReference>
<dbReference type="Pfam" id="PF04199">
    <property type="entry name" value="Cyclase"/>
    <property type="match status" value="1"/>
</dbReference>
<evidence type="ECO:0000313" key="2">
    <source>
        <dbReference type="Proteomes" id="UP000245695"/>
    </source>
</evidence>
<dbReference type="GO" id="GO:0019441">
    <property type="term" value="P:L-tryptophan catabolic process to kynurenine"/>
    <property type="evidence" value="ECO:0007669"/>
    <property type="project" value="InterPro"/>
</dbReference>
<dbReference type="InterPro" id="IPR037175">
    <property type="entry name" value="KFase_sf"/>
</dbReference>
<dbReference type="KEGG" id="rhom:FRIFI_1675"/>
<dbReference type="SUPFAM" id="SSF102198">
    <property type="entry name" value="Putative cyclase"/>
    <property type="match status" value="1"/>
</dbReference>
<name>A0A2P2BS64_9FIRM</name>
<organism evidence="1 2">
    <name type="scientific">Romboutsia hominis</name>
    <dbReference type="NCBI Taxonomy" id="1507512"/>
    <lineage>
        <taxon>Bacteria</taxon>
        <taxon>Bacillati</taxon>
        <taxon>Bacillota</taxon>
        <taxon>Clostridia</taxon>
        <taxon>Peptostreptococcales</taxon>
        <taxon>Peptostreptococcaceae</taxon>
        <taxon>Romboutsia</taxon>
    </lineage>
</organism>
<accession>A0A2P2BS64</accession>
<protein>
    <submittedName>
        <fullName evidence="1">Cyclase protein</fullName>
        <ecNumber evidence="1">3.5.1.9</ecNumber>
    </submittedName>
</protein>
<dbReference type="AlphaFoldDB" id="A0A2P2BS64"/>
<dbReference type="Gene3D" id="3.50.30.50">
    <property type="entry name" value="Putative cyclase"/>
    <property type="match status" value="1"/>
</dbReference>
<dbReference type="Proteomes" id="UP000245695">
    <property type="component" value="Chromosome 1"/>
</dbReference>
<proteinExistence type="predicted"/>
<sequence>MKVYDLTQKLHDDMLVYSKGTCPNIKKVANIEKDGYEETLISMYSHNGTHIDAPKHMDSKGKSLDEMEINNFLGNALLIDVNNMKKIELDYIKNFEKDILESDFIIFKSGWSKYFNKDLYYKNYPTLTKECAIYLANTSIKGIGIDMLSVDTYESNDFEIHTILFEKSKVIVENLTNLESLPEKFLFIAAPLKYDNADGSQVRAIGIVNY</sequence>